<accession>A0A6N8KUV1</accession>
<protein>
    <submittedName>
        <fullName evidence="5">Tetratricopeptide repeat protein</fullName>
    </submittedName>
</protein>
<evidence type="ECO:0000313" key="5">
    <source>
        <dbReference type="EMBL" id="MVZ61250.1"/>
    </source>
</evidence>
<dbReference type="InterPro" id="IPR051685">
    <property type="entry name" value="Ycf3/AcsC/BcsC/TPR_MFPF"/>
</dbReference>
<organism evidence="5 6">
    <name type="scientific">Sphingobacterium humi</name>
    <dbReference type="NCBI Taxonomy" id="1796905"/>
    <lineage>
        <taxon>Bacteria</taxon>
        <taxon>Pseudomonadati</taxon>
        <taxon>Bacteroidota</taxon>
        <taxon>Sphingobacteriia</taxon>
        <taxon>Sphingobacteriales</taxon>
        <taxon>Sphingobacteriaceae</taxon>
        <taxon>Sphingobacterium</taxon>
    </lineage>
</organism>
<keyword evidence="6" id="KW-1185">Reference proteome</keyword>
<feature type="chain" id="PRO_5026738967" evidence="4">
    <location>
        <begin position="25"/>
        <end position="570"/>
    </location>
</feature>
<evidence type="ECO:0000256" key="4">
    <source>
        <dbReference type="SAM" id="SignalP"/>
    </source>
</evidence>
<dbReference type="Gene3D" id="1.25.40.10">
    <property type="entry name" value="Tetratricopeptide repeat domain"/>
    <property type="match status" value="2"/>
</dbReference>
<feature type="repeat" description="TPR" evidence="3">
    <location>
        <begin position="68"/>
        <end position="101"/>
    </location>
</feature>
<gene>
    <name evidence="5" type="ORF">GQF63_04375</name>
</gene>
<dbReference type="Pfam" id="PF13432">
    <property type="entry name" value="TPR_16"/>
    <property type="match status" value="1"/>
</dbReference>
<feature type="signal peptide" evidence="4">
    <location>
        <begin position="1"/>
        <end position="24"/>
    </location>
</feature>
<name>A0A6N8KUV1_9SPHI</name>
<dbReference type="InterPro" id="IPR011990">
    <property type="entry name" value="TPR-like_helical_dom_sf"/>
</dbReference>
<evidence type="ECO:0000256" key="3">
    <source>
        <dbReference type="PROSITE-ProRule" id="PRU00339"/>
    </source>
</evidence>
<dbReference type="PANTHER" id="PTHR44943">
    <property type="entry name" value="CELLULOSE SYNTHASE OPERON PROTEIN C"/>
    <property type="match status" value="1"/>
</dbReference>
<dbReference type="PANTHER" id="PTHR44943:SF8">
    <property type="entry name" value="TPR REPEAT-CONTAINING PROTEIN MJ0263"/>
    <property type="match status" value="1"/>
</dbReference>
<proteinExistence type="predicted"/>
<keyword evidence="1" id="KW-0677">Repeat</keyword>
<dbReference type="SMART" id="SM00028">
    <property type="entry name" value="TPR"/>
    <property type="match status" value="7"/>
</dbReference>
<dbReference type="RefSeq" id="WP_160367899.1">
    <property type="nucleotide sequence ID" value="NZ_WSQA01000003.1"/>
</dbReference>
<dbReference type="OrthoDB" id="9814220at2"/>
<dbReference type="EMBL" id="WSQA01000003">
    <property type="protein sequence ID" value="MVZ61250.1"/>
    <property type="molecule type" value="Genomic_DNA"/>
</dbReference>
<dbReference type="PROSITE" id="PS50005">
    <property type="entry name" value="TPR"/>
    <property type="match status" value="2"/>
</dbReference>
<dbReference type="InterPro" id="IPR019734">
    <property type="entry name" value="TPR_rpt"/>
</dbReference>
<dbReference type="AlphaFoldDB" id="A0A6N8KUV1"/>
<evidence type="ECO:0000313" key="6">
    <source>
        <dbReference type="Proteomes" id="UP000435036"/>
    </source>
</evidence>
<comment type="caution">
    <text evidence="5">The sequence shown here is derived from an EMBL/GenBank/DDBJ whole genome shotgun (WGS) entry which is preliminary data.</text>
</comment>
<evidence type="ECO:0000256" key="2">
    <source>
        <dbReference type="ARBA" id="ARBA00022803"/>
    </source>
</evidence>
<keyword evidence="2 3" id="KW-0802">TPR repeat</keyword>
<reference evidence="5 6" key="1">
    <citation type="submission" date="2019-12" db="EMBL/GenBank/DDBJ databases">
        <authorList>
            <person name="Dong K."/>
        </authorList>
    </citation>
    <scope>NUCLEOTIDE SEQUENCE [LARGE SCALE GENOMIC DNA]</scope>
    <source>
        <strain evidence="5 6">JCM 31225</strain>
    </source>
</reference>
<sequence>MRRMVTWKIGITAMLLYTGSAVFAQTKTKDDKGYRASLASIESQLKTGEVGSALASIEETIAKYPDGAEVYYAKSLLFAQARNFEVAIPAAEKAVEIEPKNMMFGNHLMELYKSEGDYGAAVGLINKVIEEHPKTPQLFREKIMLLHASKQSEAALQVYDETKAKFGSSDTLDVLKAEILMDLKKPQEAKQLLQVWEQKKSPIRQVYSTLGYISLDERNPKEAIRVLESGLQISKDDLLYLDLADAYNASDKSKLAFANLKKAFESDDVGFMDKHRVMMTLINGKSTFSMDQKQELANVLVVKHPRIPDTHMFKGDLLWQKGALAEAKSLFLTTVSMNPRHIDAWSKLINIDLNLNQLDEAIVDGNEGLKHNPGSPVLTYFVGMAHFIKKDNEQARKYLEAALDQSANENSFVQSMIYAGLGDLYHEIDMESASDVAYDEAIRLDSNNVTAMNNYAYYLALRKKDLDVAVKHAARANELERNSGTFQDTYAWVLFQKGDYQQALTWIEKSIKNSEPSALLYEHYGDILMQLGKQKESIKQWEKALSLSTAEDAVDKDKLKQKISEKKYIE</sequence>
<dbReference type="SUPFAM" id="SSF48452">
    <property type="entry name" value="TPR-like"/>
    <property type="match status" value="2"/>
</dbReference>
<keyword evidence="4" id="KW-0732">Signal</keyword>
<dbReference type="Proteomes" id="UP000435036">
    <property type="component" value="Unassembled WGS sequence"/>
</dbReference>
<feature type="repeat" description="TPR" evidence="3">
    <location>
        <begin position="518"/>
        <end position="551"/>
    </location>
</feature>
<dbReference type="Pfam" id="PF13181">
    <property type="entry name" value="TPR_8"/>
    <property type="match status" value="1"/>
</dbReference>
<evidence type="ECO:0000256" key="1">
    <source>
        <dbReference type="ARBA" id="ARBA00022737"/>
    </source>
</evidence>